<sequence>MGSNAAAEGRPRGRKRLTNQTPPPSDRTRVKRLHERGRYDRATIDAILDAMPVCHIGYSINGLPYATPTLQWREGDHVYWHGSSASGMLRAIDGALVCLTVTILDGFVVARSAFHHSLNYRSVMLFGRAEKVRDDAAKLQHLERLIEGLFPGRWQTLRPVNAKELKATAVFALPIDEASAKVRTGGPKDDEADYALPIWAGVVPVRLQLLPPEDDPRNLPDVSVPADVGALKIG</sequence>
<dbReference type="InterPro" id="IPR024747">
    <property type="entry name" value="Pyridox_Oxase-rel"/>
</dbReference>
<dbReference type="AlphaFoldDB" id="A0A380TAZ5"/>
<name>A0A380TAZ5_9ZZZZ</name>
<dbReference type="Pfam" id="PF12900">
    <property type="entry name" value="Pyridox_ox_2"/>
    <property type="match status" value="1"/>
</dbReference>
<evidence type="ECO:0000313" key="2">
    <source>
        <dbReference type="EMBL" id="SUS05077.1"/>
    </source>
</evidence>
<protein>
    <submittedName>
        <fullName evidence="2">Flavin-nucleotide-binding protein</fullName>
    </submittedName>
</protein>
<proteinExistence type="predicted"/>
<organism evidence="2">
    <name type="scientific">metagenome</name>
    <dbReference type="NCBI Taxonomy" id="256318"/>
    <lineage>
        <taxon>unclassified sequences</taxon>
        <taxon>metagenomes</taxon>
    </lineage>
</organism>
<dbReference type="SUPFAM" id="SSF50475">
    <property type="entry name" value="FMN-binding split barrel"/>
    <property type="match status" value="1"/>
</dbReference>
<dbReference type="Gene3D" id="2.30.110.10">
    <property type="entry name" value="Electron Transport, Fmn-binding Protein, Chain A"/>
    <property type="match status" value="1"/>
</dbReference>
<gene>
    <name evidence="2" type="ORF">DF3PB_170012</name>
</gene>
<evidence type="ECO:0000256" key="1">
    <source>
        <dbReference type="SAM" id="MobiDB-lite"/>
    </source>
</evidence>
<feature type="region of interest" description="Disordered" evidence="1">
    <location>
        <begin position="1"/>
        <end position="29"/>
    </location>
</feature>
<accession>A0A380TAZ5</accession>
<dbReference type="EMBL" id="UIDG01000079">
    <property type="protein sequence ID" value="SUS05077.1"/>
    <property type="molecule type" value="Genomic_DNA"/>
</dbReference>
<dbReference type="PANTHER" id="PTHR34071:SF2">
    <property type="entry name" value="FLAVIN-NUCLEOTIDE-BINDING PROTEIN"/>
    <property type="match status" value="1"/>
</dbReference>
<dbReference type="PANTHER" id="PTHR34071">
    <property type="entry name" value="5-NITROIMIDAZOLE ANTIBIOTICS RESISTANCE PROTEIN, NIMA-FAMILY-RELATED PROTEIN-RELATED"/>
    <property type="match status" value="1"/>
</dbReference>
<dbReference type="InterPro" id="IPR012349">
    <property type="entry name" value="Split_barrel_FMN-bd"/>
</dbReference>
<reference evidence="2" key="1">
    <citation type="submission" date="2018-07" db="EMBL/GenBank/DDBJ databases">
        <authorList>
            <person name="Quirk P.G."/>
            <person name="Krulwich T.A."/>
        </authorList>
    </citation>
    <scope>NUCLEOTIDE SEQUENCE</scope>
</reference>